<reference evidence="2" key="1">
    <citation type="submission" date="2021-01" db="EMBL/GenBank/DDBJ databases">
        <title>Genome public.</title>
        <authorList>
            <person name="Liu C."/>
            <person name="Sun Q."/>
        </authorList>
    </citation>
    <scope>NUCLEOTIDE SEQUENCE [LARGE SCALE GENOMIC DNA]</scope>
    <source>
        <strain evidence="2">YIM B02505</strain>
    </source>
</reference>
<protein>
    <submittedName>
        <fullName evidence="1">Uncharacterized protein</fullName>
    </submittedName>
</protein>
<keyword evidence="2" id="KW-1185">Reference proteome</keyword>
<organism evidence="1 2">
    <name type="scientific">Clostridium yunnanense</name>
    <dbReference type="NCBI Taxonomy" id="2800325"/>
    <lineage>
        <taxon>Bacteria</taxon>
        <taxon>Bacillati</taxon>
        <taxon>Bacillota</taxon>
        <taxon>Clostridia</taxon>
        <taxon>Eubacteriales</taxon>
        <taxon>Clostridiaceae</taxon>
        <taxon>Clostridium</taxon>
    </lineage>
</organism>
<dbReference type="Proteomes" id="UP000596739">
    <property type="component" value="Unassembled WGS sequence"/>
</dbReference>
<dbReference type="EMBL" id="JAENHN010000043">
    <property type="protein sequence ID" value="MBK1812024.1"/>
    <property type="molecule type" value="Genomic_DNA"/>
</dbReference>
<comment type="caution">
    <text evidence="1">The sequence shown here is derived from an EMBL/GenBank/DDBJ whole genome shotgun (WGS) entry which is preliminary data.</text>
</comment>
<gene>
    <name evidence="1" type="ORF">JHL18_15485</name>
</gene>
<evidence type="ECO:0000313" key="2">
    <source>
        <dbReference type="Proteomes" id="UP000596739"/>
    </source>
</evidence>
<dbReference type="RefSeq" id="WP_200270806.1">
    <property type="nucleotide sequence ID" value="NZ_JAENHN010000043.1"/>
</dbReference>
<name>A0ABS1ERR8_9CLOT</name>
<evidence type="ECO:0000313" key="1">
    <source>
        <dbReference type="EMBL" id="MBK1812024.1"/>
    </source>
</evidence>
<sequence length="154" mass="17599">MGLFDIIKKSTKEKKVLDNSAMLSNALHVFQLKDVDIDEELLKIAGHSQEVAEQLYWFFPSILFNTMFPEVKNVNAEVYKVVYSNGEEKDFLYADNKLYKQISIYLKSIYTTLDRDSILNILAHSSEFNAVNNALNDGSKIEDLVVCTVFMSNV</sequence>
<accession>A0ABS1ERR8</accession>
<proteinExistence type="predicted"/>